<sequence>MDARLSAWGKSVRDETGTLVEWLPLHQHLDDTMGVADLLVRDWVPAHALKHIASDLGGVLERARALVVWCAAVHDIGKASPAFAIQVAQLADRMRESGLDAPVWMQKHELRPRVNHALVGHVAVQEWLTELGFGFDEAEQWASVVGSHHGVTPEWSRLAEVEEQGTFRGEGAWEKVRTEFLEWAAMRVGGRDRIAELKRFRLGTPSLALVTAIVIMSDWIASNPEFFPLLPASSLREPEQVDDARLGAGWKKLGLRGRWTAPVPGEARETFAQRFHREPGSMRDVQVAAVEAARTLGGPGLLVIEAPMGSGKTEAALLAAEVLAHSSGANGCFVALPTQATTDAMFSRVRGWLERVPGGATVSLAHGKAHLNDEYSGLSRGRFDYVGADNEITVHGWLRGRKKSGLADFVVGTIDQVLFAGLKSRHVMLRHLMLTGKVVVIDEVHAYDVYMSQYLHRVLRWLGTYRVPVVLLSATLPDTRRRELINAYEGTADRSLDSGYPMISGSQGVPTRVLPLPQESTKVAIDRIPDDLDELVDYLRRNLAFGGCAVVVRNTVGRVQEAADRLAAEFGADAVSVNHARFLACDRAAIDTALLRRFGPPETGKERPDLHIVVASQVVEQSLDIDFDVMVTDLAPIDLVLQRLGRLHRHHRPSRTTTARCAITGTDWSATPPTFATGSTKVYQEHQLLRAAALLVDRDKIALPHDIAPLVQAAYGPSVLGPVTWQPEMEKAHDRAEQESLKRAAAAATYLLPEPSQESLVGWLHASAGEVDDGPRGATTGSAQVRDGAESLEVLVVQRDSDGGIRTPDWIERGGEQIPLMGELPWPLVRTISACSLRLPLALSHGGVVDAVIAELEQQFSPREVPSFHTTKALRGQLVLALDDARQADVCGYRLTYDITQGLRHERL</sequence>
<dbReference type="PANTHER" id="PTHR47963:SF9">
    <property type="entry name" value="CRISPR-ASSOCIATED ENDONUCLEASE_HELICASE CAS3"/>
    <property type="match status" value="1"/>
</dbReference>
<dbReference type="Pfam" id="PF18395">
    <property type="entry name" value="Cas3_C"/>
    <property type="match status" value="1"/>
</dbReference>
<keyword evidence="3" id="KW-0540">Nuclease</keyword>
<dbReference type="GO" id="GO:0004518">
    <property type="term" value="F:nuclease activity"/>
    <property type="evidence" value="ECO:0007669"/>
    <property type="project" value="UniProtKB-KW"/>
</dbReference>
<feature type="domain" description="Helicase ATP-binding" evidence="10">
    <location>
        <begin position="293"/>
        <end position="486"/>
    </location>
</feature>
<name>A0A9W6QJP5_9PSEU</name>
<dbReference type="InterPro" id="IPR054712">
    <property type="entry name" value="Cas3-like_dom"/>
</dbReference>
<keyword evidence="5" id="KW-0547">Nucleotide-binding</keyword>
<comment type="similarity">
    <text evidence="2">In the central section; belongs to the CRISPR-associated helicase Cas3 family.</text>
</comment>
<evidence type="ECO:0000256" key="3">
    <source>
        <dbReference type="ARBA" id="ARBA00022722"/>
    </source>
</evidence>
<dbReference type="NCBIfam" id="TIGR01587">
    <property type="entry name" value="cas3_core"/>
    <property type="match status" value="1"/>
</dbReference>
<evidence type="ECO:0000259" key="10">
    <source>
        <dbReference type="PROSITE" id="PS51192"/>
    </source>
</evidence>
<dbReference type="SUPFAM" id="SSF52540">
    <property type="entry name" value="P-loop containing nucleoside triphosphate hydrolases"/>
    <property type="match status" value="1"/>
</dbReference>
<dbReference type="GO" id="GO:0005524">
    <property type="term" value="F:ATP binding"/>
    <property type="evidence" value="ECO:0007669"/>
    <property type="project" value="UniProtKB-KW"/>
</dbReference>
<evidence type="ECO:0000256" key="7">
    <source>
        <dbReference type="ARBA" id="ARBA00022806"/>
    </source>
</evidence>
<dbReference type="GO" id="GO:0003724">
    <property type="term" value="F:RNA helicase activity"/>
    <property type="evidence" value="ECO:0007669"/>
    <property type="project" value="TreeGrafter"/>
</dbReference>
<keyword evidence="6" id="KW-0378">Hydrolase</keyword>
<protein>
    <submittedName>
        <fullName evidence="12">CRISPR-associated helicase/endonuclease Cas3</fullName>
    </submittedName>
</protein>
<keyword evidence="8" id="KW-0067">ATP-binding</keyword>
<dbReference type="CDD" id="cd17930">
    <property type="entry name" value="DEXHc_cas3"/>
    <property type="match status" value="1"/>
</dbReference>
<feature type="domain" description="HD Cas3-type" evidence="11">
    <location>
        <begin position="18"/>
        <end position="220"/>
    </location>
</feature>
<keyword evidence="4" id="KW-0479">Metal-binding</keyword>
<dbReference type="SMART" id="SM00487">
    <property type="entry name" value="DEXDc"/>
    <property type="match status" value="1"/>
</dbReference>
<dbReference type="InterPro" id="IPR014001">
    <property type="entry name" value="Helicase_ATP-bd"/>
</dbReference>
<dbReference type="EMBL" id="BSSD01000001">
    <property type="protein sequence ID" value="GLW89754.1"/>
    <property type="molecule type" value="Genomic_DNA"/>
</dbReference>
<dbReference type="PANTHER" id="PTHR47963">
    <property type="entry name" value="DEAD-BOX ATP-DEPENDENT RNA HELICASE 47, MITOCHONDRIAL"/>
    <property type="match status" value="1"/>
</dbReference>
<evidence type="ECO:0000256" key="9">
    <source>
        <dbReference type="ARBA" id="ARBA00023118"/>
    </source>
</evidence>
<evidence type="ECO:0000256" key="5">
    <source>
        <dbReference type="ARBA" id="ARBA00022741"/>
    </source>
</evidence>
<gene>
    <name evidence="12" type="ORF">Aglo03_05700</name>
</gene>
<dbReference type="InterPro" id="IPR006483">
    <property type="entry name" value="CRISPR-assoc_Cas3_HD"/>
</dbReference>
<keyword evidence="7" id="KW-0347">Helicase</keyword>
<dbReference type="GO" id="GO:0016787">
    <property type="term" value="F:hydrolase activity"/>
    <property type="evidence" value="ECO:0007669"/>
    <property type="project" value="UniProtKB-KW"/>
</dbReference>
<dbReference type="Pfam" id="PF00270">
    <property type="entry name" value="DEAD"/>
    <property type="match status" value="1"/>
</dbReference>
<dbReference type="InterPro" id="IPR011545">
    <property type="entry name" value="DEAD/DEAH_box_helicase_dom"/>
</dbReference>
<evidence type="ECO:0000256" key="4">
    <source>
        <dbReference type="ARBA" id="ARBA00022723"/>
    </source>
</evidence>
<evidence type="ECO:0000256" key="6">
    <source>
        <dbReference type="ARBA" id="ARBA00022801"/>
    </source>
</evidence>
<dbReference type="InterPro" id="IPR027417">
    <property type="entry name" value="P-loop_NTPase"/>
</dbReference>
<dbReference type="GO" id="GO:0046872">
    <property type="term" value="F:metal ion binding"/>
    <property type="evidence" value="ECO:0007669"/>
    <property type="project" value="UniProtKB-KW"/>
</dbReference>
<dbReference type="InterPro" id="IPR006474">
    <property type="entry name" value="Helicase_Cas3_CRISPR-ass_core"/>
</dbReference>
<dbReference type="InterPro" id="IPR041372">
    <property type="entry name" value="Cas3_C"/>
</dbReference>
<reference evidence="12" key="1">
    <citation type="submission" date="2023-02" db="EMBL/GenBank/DDBJ databases">
        <title>Actinokineospora globicatena NBRC 15670.</title>
        <authorList>
            <person name="Ichikawa N."/>
            <person name="Sato H."/>
            <person name="Tonouchi N."/>
        </authorList>
    </citation>
    <scope>NUCLEOTIDE SEQUENCE</scope>
    <source>
        <strain evidence="12">NBRC 15670</strain>
    </source>
</reference>
<dbReference type="PROSITE" id="PS51643">
    <property type="entry name" value="HD_CAS3"/>
    <property type="match status" value="1"/>
</dbReference>
<keyword evidence="9" id="KW-0051">Antiviral defense</keyword>
<dbReference type="SUPFAM" id="SSF109604">
    <property type="entry name" value="HD-domain/PDEase-like"/>
    <property type="match status" value="1"/>
</dbReference>
<dbReference type="AlphaFoldDB" id="A0A9W6QJP5"/>
<dbReference type="GO" id="GO:0051607">
    <property type="term" value="P:defense response to virus"/>
    <property type="evidence" value="ECO:0007669"/>
    <property type="project" value="UniProtKB-KW"/>
</dbReference>
<dbReference type="Gene3D" id="1.10.3210.30">
    <property type="match status" value="1"/>
</dbReference>
<dbReference type="InterPro" id="IPR050547">
    <property type="entry name" value="DEAD_box_RNA_helicases"/>
</dbReference>
<dbReference type="Pfam" id="PF22590">
    <property type="entry name" value="Cas3-like_C_2"/>
    <property type="match status" value="1"/>
</dbReference>
<accession>A0A9W6QJP5</accession>
<organism evidence="12 13">
    <name type="scientific">Actinokineospora globicatena</name>
    <dbReference type="NCBI Taxonomy" id="103729"/>
    <lineage>
        <taxon>Bacteria</taxon>
        <taxon>Bacillati</taxon>
        <taxon>Actinomycetota</taxon>
        <taxon>Actinomycetes</taxon>
        <taxon>Pseudonocardiales</taxon>
        <taxon>Pseudonocardiaceae</taxon>
        <taxon>Actinokineospora</taxon>
    </lineage>
</organism>
<evidence type="ECO:0000256" key="2">
    <source>
        <dbReference type="ARBA" id="ARBA00009046"/>
    </source>
</evidence>
<evidence type="ECO:0000256" key="8">
    <source>
        <dbReference type="ARBA" id="ARBA00022840"/>
    </source>
</evidence>
<dbReference type="GO" id="GO:0003723">
    <property type="term" value="F:RNA binding"/>
    <property type="evidence" value="ECO:0007669"/>
    <property type="project" value="TreeGrafter"/>
</dbReference>
<dbReference type="Proteomes" id="UP001165042">
    <property type="component" value="Unassembled WGS sequence"/>
</dbReference>
<keyword evidence="13" id="KW-1185">Reference proteome</keyword>
<evidence type="ECO:0000313" key="12">
    <source>
        <dbReference type="EMBL" id="GLW89754.1"/>
    </source>
</evidence>
<proteinExistence type="inferred from homology"/>
<evidence type="ECO:0000259" key="11">
    <source>
        <dbReference type="PROSITE" id="PS51643"/>
    </source>
</evidence>
<dbReference type="Gene3D" id="3.40.50.300">
    <property type="entry name" value="P-loop containing nucleotide triphosphate hydrolases"/>
    <property type="match status" value="2"/>
</dbReference>
<dbReference type="PROSITE" id="PS51192">
    <property type="entry name" value="HELICASE_ATP_BIND_1"/>
    <property type="match status" value="1"/>
</dbReference>
<evidence type="ECO:0000313" key="13">
    <source>
        <dbReference type="Proteomes" id="UP001165042"/>
    </source>
</evidence>
<dbReference type="Pfam" id="PF18019">
    <property type="entry name" value="Cas3_HD"/>
    <property type="match status" value="1"/>
</dbReference>
<dbReference type="NCBIfam" id="TIGR01596">
    <property type="entry name" value="cas3_HD"/>
    <property type="match status" value="1"/>
</dbReference>
<comment type="similarity">
    <text evidence="1">In the N-terminal section; belongs to the CRISPR-associated nuclease Cas3-HD family.</text>
</comment>
<comment type="caution">
    <text evidence="12">The sequence shown here is derived from an EMBL/GenBank/DDBJ whole genome shotgun (WGS) entry which is preliminary data.</text>
</comment>
<dbReference type="InterPro" id="IPR038257">
    <property type="entry name" value="CRISPR-assoc_Cas3_HD_sf"/>
</dbReference>
<dbReference type="CDD" id="cd09641">
    <property type="entry name" value="Cas3''_I"/>
    <property type="match status" value="1"/>
</dbReference>
<evidence type="ECO:0000256" key="1">
    <source>
        <dbReference type="ARBA" id="ARBA00006847"/>
    </source>
</evidence>